<evidence type="ECO:0000259" key="3">
    <source>
        <dbReference type="PROSITE" id="PS51371"/>
    </source>
</evidence>
<proteinExistence type="predicted"/>
<name>A0ABD5UXJ7_9EURY</name>
<dbReference type="Gene3D" id="3.10.580.10">
    <property type="entry name" value="CBS-domain"/>
    <property type="match status" value="1"/>
</dbReference>
<dbReference type="Pfam" id="PF00571">
    <property type="entry name" value="CBS"/>
    <property type="match status" value="2"/>
</dbReference>
<evidence type="ECO:0000313" key="5">
    <source>
        <dbReference type="Proteomes" id="UP001596312"/>
    </source>
</evidence>
<dbReference type="Proteomes" id="UP001596312">
    <property type="component" value="Unassembled WGS sequence"/>
</dbReference>
<feature type="domain" description="CBS" evidence="3">
    <location>
        <begin position="11"/>
        <end position="66"/>
    </location>
</feature>
<dbReference type="InterPro" id="IPR051257">
    <property type="entry name" value="Diverse_CBS-Domain"/>
</dbReference>
<comment type="caution">
    <text evidence="4">The sequence shown here is derived from an EMBL/GenBank/DDBJ whole genome shotgun (WGS) entry which is preliminary data.</text>
</comment>
<dbReference type="InterPro" id="IPR000644">
    <property type="entry name" value="CBS_dom"/>
</dbReference>
<sequence length="166" mass="18557">MDSDLHARDVMTTDVETARPDDEVGDVLERLAKAEFNGFPIVDGEAVVGIVTQGDLVRLFRKKDRLVWIPIGVPPFSETLPYAVDFSLDEFDLGIDFVKNARKDVSEIMTRDVVTVEIDTPIEEVLAILAGEDRDINRVPVLDDGRLVGIITREDLLRALRTELLP</sequence>
<protein>
    <submittedName>
        <fullName evidence="4">CBS domain-containing protein</fullName>
    </submittedName>
</protein>
<dbReference type="PROSITE" id="PS51371">
    <property type="entry name" value="CBS"/>
    <property type="match status" value="2"/>
</dbReference>
<evidence type="ECO:0000256" key="2">
    <source>
        <dbReference type="PROSITE-ProRule" id="PRU00703"/>
    </source>
</evidence>
<gene>
    <name evidence="4" type="ORF">ACFQGH_01430</name>
</gene>
<organism evidence="4 5">
    <name type="scientific">Halalkalicoccus tibetensis</name>
    <dbReference type="NCBI Taxonomy" id="175632"/>
    <lineage>
        <taxon>Archaea</taxon>
        <taxon>Methanobacteriati</taxon>
        <taxon>Methanobacteriota</taxon>
        <taxon>Stenosarchaea group</taxon>
        <taxon>Halobacteria</taxon>
        <taxon>Halobacteriales</taxon>
        <taxon>Halococcaceae</taxon>
        <taxon>Halalkalicoccus</taxon>
    </lineage>
</organism>
<keyword evidence="5" id="KW-1185">Reference proteome</keyword>
<dbReference type="SUPFAM" id="SSF54631">
    <property type="entry name" value="CBS-domain pair"/>
    <property type="match status" value="1"/>
</dbReference>
<accession>A0ABD5UXJ7</accession>
<dbReference type="AlphaFoldDB" id="A0ABD5UXJ7"/>
<keyword evidence="1 2" id="KW-0129">CBS domain</keyword>
<dbReference type="RefSeq" id="WP_340602340.1">
    <property type="nucleotide sequence ID" value="NZ_JBBMXV010000001.1"/>
</dbReference>
<dbReference type="InterPro" id="IPR046342">
    <property type="entry name" value="CBS_dom_sf"/>
</dbReference>
<feature type="domain" description="CBS" evidence="3">
    <location>
        <begin position="109"/>
        <end position="166"/>
    </location>
</feature>
<reference evidence="4 5" key="1">
    <citation type="journal article" date="2019" name="Int. J. Syst. Evol. Microbiol.">
        <title>The Global Catalogue of Microorganisms (GCM) 10K type strain sequencing project: providing services to taxonomists for standard genome sequencing and annotation.</title>
        <authorList>
            <consortium name="The Broad Institute Genomics Platform"/>
            <consortium name="The Broad Institute Genome Sequencing Center for Infectious Disease"/>
            <person name="Wu L."/>
            <person name="Ma J."/>
        </authorList>
    </citation>
    <scope>NUCLEOTIDE SEQUENCE [LARGE SCALE GENOMIC DNA]</scope>
    <source>
        <strain evidence="4 5">CGMCC 1.3240</strain>
    </source>
</reference>
<dbReference type="EMBL" id="JBHSXQ010000001">
    <property type="protein sequence ID" value="MFC6903853.1"/>
    <property type="molecule type" value="Genomic_DNA"/>
</dbReference>
<dbReference type="PANTHER" id="PTHR43080">
    <property type="entry name" value="CBS DOMAIN-CONTAINING PROTEIN CBSX3, MITOCHONDRIAL"/>
    <property type="match status" value="1"/>
</dbReference>
<dbReference type="SMART" id="SM00116">
    <property type="entry name" value="CBS"/>
    <property type="match status" value="2"/>
</dbReference>
<evidence type="ECO:0000256" key="1">
    <source>
        <dbReference type="ARBA" id="ARBA00023122"/>
    </source>
</evidence>
<dbReference type="PANTHER" id="PTHR43080:SF2">
    <property type="entry name" value="CBS DOMAIN-CONTAINING PROTEIN"/>
    <property type="match status" value="1"/>
</dbReference>
<dbReference type="CDD" id="cd04586">
    <property type="entry name" value="CBS_pair_BON_assoc"/>
    <property type="match status" value="1"/>
</dbReference>
<evidence type="ECO:0000313" key="4">
    <source>
        <dbReference type="EMBL" id="MFC6903853.1"/>
    </source>
</evidence>